<dbReference type="Pfam" id="PF00725">
    <property type="entry name" value="3HCDH"/>
    <property type="match status" value="1"/>
</dbReference>
<gene>
    <name evidence="4" type="ORF">SAMN05444972_104297</name>
</gene>
<evidence type="ECO:0000313" key="5">
    <source>
        <dbReference type="Proteomes" id="UP000198660"/>
    </source>
</evidence>
<comment type="similarity">
    <text evidence="2">Belongs to the 3-hydroxyacyl-CoA dehydrogenase family.</text>
</comment>
<accession>A0A1I6R9I6</accession>
<evidence type="ECO:0000256" key="1">
    <source>
        <dbReference type="ARBA" id="ARBA00005086"/>
    </source>
</evidence>
<dbReference type="GO" id="GO:0006635">
    <property type="term" value="P:fatty acid beta-oxidation"/>
    <property type="evidence" value="ECO:0007669"/>
    <property type="project" value="TreeGrafter"/>
</dbReference>
<dbReference type="InterPro" id="IPR008927">
    <property type="entry name" value="6-PGluconate_DH-like_C_sf"/>
</dbReference>
<organism evidence="4 5">
    <name type="scientific">Marininema halotolerans</name>
    <dbReference type="NCBI Taxonomy" id="1155944"/>
    <lineage>
        <taxon>Bacteria</taxon>
        <taxon>Bacillati</taxon>
        <taxon>Bacillota</taxon>
        <taxon>Bacilli</taxon>
        <taxon>Bacillales</taxon>
        <taxon>Thermoactinomycetaceae</taxon>
        <taxon>Marininema</taxon>
    </lineage>
</organism>
<dbReference type="PANTHER" id="PTHR48075:SF5">
    <property type="entry name" value="3-HYDROXYBUTYRYL-COA DEHYDROGENASE"/>
    <property type="match status" value="1"/>
</dbReference>
<reference evidence="5" key="1">
    <citation type="submission" date="2016-10" db="EMBL/GenBank/DDBJ databases">
        <authorList>
            <person name="Varghese N."/>
            <person name="Submissions S."/>
        </authorList>
    </citation>
    <scope>NUCLEOTIDE SEQUENCE [LARGE SCALE GENOMIC DNA]</scope>
    <source>
        <strain evidence="5">DSM 45789</strain>
    </source>
</reference>
<sequence>MNESPGFVTTRLIVILINEALYTLMEGVASKDDIDFAMKRGYQFPYGPLEMADRFGLDSVLASLERLFREYGDAKFRPAPLLKKMVRAGHLGVKTREGFFHYDEDGDRLNREEERR</sequence>
<evidence type="ECO:0000313" key="4">
    <source>
        <dbReference type="EMBL" id="SFS61306.1"/>
    </source>
</evidence>
<evidence type="ECO:0000256" key="2">
    <source>
        <dbReference type="ARBA" id="ARBA00009463"/>
    </source>
</evidence>
<comment type="pathway">
    <text evidence="1">Lipid metabolism; butanoate metabolism.</text>
</comment>
<dbReference type="EMBL" id="FPAA01000004">
    <property type="protein sequence ID" value="SFS61306.1"/>
    <property type="molecule type" value="Genomic_DNA"/>
</dbReference>
<dbReference type="Gene3D" id="1.10.1040.10">
    <property type="entry name" value="N-(1-d-carboxylethyl)-l-norvaline Dehydrogenase, domain 2"/>
    <property type="match status" value="1"/>
</dbReference>
<dbReference type="SUPFAM" id="SSF48179">
    <property type="entry name" value="6-phosphogluconate dehydrogenase C-terminal domain-like"/>
    <property type="match status" value="1"/>
</dbReference>
<dbReference type="AlphaFoldDB" id="A0A1I6R9I6"/>
<dbReference type="GO" id="GO:0008691">
    <property type="term" value="F:3-hydroxybutyryl-CoA dehydrogenase activity"/>
    <property type="evidence" value="ECO:0007669"/>
    <property type="project" value="TreeGrafter"/>
</dbReference>
<proteinExistence type="inferred from homology"/>
<name>A0A1I6R9I6_9BACL</name>
<dbReference type="PANTHER" id="PTHR48075">
    <property type="entry name" value="3-HYDROXYACYL-COA DEHYDROGENASE FAMILY PROTEIN"/>
    <property type="match status" value="1"/>
</dbReference>
<feature type="domain" description="3-hydroxyacyl-CoA dehydrogenase C-terminal" evidence="3">
    <location>
        <begin position="6"/>
        <end position="102"/>
    </location>
</feature>
<dbReference type="Proteomes" id="UP000198660">
    <property type="component" value="Unassembled WGS sequence"/>
</dbReference>
<dbReference type="InterPro" id="IPR013328">
    <property type="entry name" value="6PGD_dom2"/>
</dbReference>
<keyword evidence="5" id="KW-1185">Reference proteome</keyword>
<evidence type="ECO:0000259" key="3">
    <source>
        <dbReference type="Pfam" id="PF00725"/>
    </source>
</evidence>
<protein>
    <submittedName>
        <fullName evidence="4">3-hydroxybutyryl-CoA dehydrogenase</fullName>
    </submittedName>
</protein>
<dbReference type="InterPro" id="IPR006108">
    <property type="entry name" value="3HC_DH_C"/>
</dbReference>